<evidence type="ECO:0000256" key="1">
    <source>
        <dbReference type="SAM" id="Phobius"/>
    </source>
</evidence>
<accession>A0A167KUY7</accession>
<keyword evidence="1" id="KW-0472">Membrane</keyword>
<evidence type="ECO:0008006" key="4">
    <source>
        <dbReference type="Google" id="ProtNLM"/>
    </source>
</evidence>
<feature type="transmembrane region" description="Helical" evidence="1">
    <location>
        <begin position="178"/>
        <end position="198"/>
    </location>
</feature>
<gene>
    <name evidence="2" type="ORF">CALVIDRAFT_500724</name>
</gene>
<dbReference type="AlphaFoldDB" id="A0A167KUY7"/>
<feature type="transmembrane region" description="Helical" evidence="1">
    <location>
        <begin position="253"/>
        <end position="276"/>
    </location>
</feature>
<keyword evidence="3" id="KW-1185">Reference proteome</keyword>
<organism evidence="2 3">
    <name type="scientific">Calocera viscosa (strain TUFC12733)</name>
    <dbReference type="NCBI Taxonomy" id="1330018"/>
    <lineage>
        <taxon>Eukaryota</taxon>
        <taxon>Fungi</taxon>
        <taxon>Dikarya</taxon>
        <taxon>Basidiomycota</taxon>
        <taxon>Agaricomycotina</taxon>
        <taxon>Dacrymycetes</taxon>
        <taxon>Dacrymycetales</taxon>
        <taxon>Dacrymycetaceae</taxon>
        <taxon>Calocera</taxon>
    </lineage>
</organism>
<feature type="transmembrane region" description="Helical" evidence="1">
    <location>
        <begin position="130"/>
        <end position="150"/>
    </location>
</feature>
<feature type="transmembrane region" description="Helical" evidence="1">
    <location>
        <begin position="74"/>
        <end position="95"/>
    </location>
</feature>
<feature type="transmembrane region" description="Helical" evidence="1">
    <location>
        <begin position="349"/>
        <end position="370"/>
    </location>
</feature>
<dbReference type="EMBL" id="KV417291">
    <property type="protein sequence ID" value="KZO95037.1"/>
    <property type="molecule type" value="Genomic_DNA"/>
</dbReference>
<protein>
    <recommendedName>
        <fullName evidence="4">EamA domain-containing protein</fullName>
    </recommendedName>
</protein>
<name>A0A167KUY7_CALVF</name>
<sequence length="373" mass="39697">MQYVQSDLDYRQPFFLFFLTHISFLFILPLHLLLLRLQSGTPILSNLRDLHTAVLATHSIPGSERGRREAYIRFGVLILCGTLGVSAPSLLWYMAVSLTSISSVTALFNTNAFWTYLLSLLLLHDAFRPLRLGAVLLASIGVIVDSYSGACAPTPNPNPNPNVLAGGPLEKLPPTSPLLGNMLAFLASLASSLFQVLYKKYATSPSHSSAPAHPHTAEGGYLPIPSSPSAELAAQAQAGQEQPVPSPSQRLPFALYANLITSLLGLGTLLIMWLPLPILNATGYEHFRLPGDWRTAGWIALIAACGVTFNTTFMILLGVWGPIVTSVGSLLTTLLVLLVDVALGGCVTAGSWAGCGLIAVAFGVLAVDVAREG</sequence>
<evidence type="ECO:0000313" key="2">
    <source>
        <dbReference type="EMBL" id="KZO95037.1"/>
    </source>
</evidence>
<feature type="transmembrane region" description="Helical" evidence="1">
    <location>
        <begin position="296"/>
        <end position="316"/>
    </location>
</feature>
<feature type="transmembrane region" description="Helical" evidence="1">
    <location>
        <begin position="323"/>
        <end position="343"/>
    </location>
</feature>
<dbReference type="STRING" id="1330018.A0A167KUY7"/>
<feature type="transmembrane region" description="Helical" evidence="1">
    <location>
        <begin position="101"/>
        <end position="123"/>
    </location>
</feature>
<dbReference type="Proteomes" id="UP000076738">
    <property type="component" value="Unassembled WGS sequence"/>
</dbReference>
<proteinExistence type="predicted"/>
<dbReference type="InterPro" id="IPR026505">
    <property type="entry name" value="Solute_c_fam_35_mem_F3/F4"/>
</dbReference>
<dbReference type="OrthoDB" id="10062838at2759"/>
<feature type="transmembrane region" description="Helical" evidence="1">
    <location>
        <begin position="14"/>
        <end position="35"/>
    </location>
</feature>
<dbReference type="InterPro" id="IPR037185">
    <property type="entry name" value="EmrE-like"/>
</dbReference>
<keyword evidence="1" id="KW-1133">Transmembrane helix</keyword>
<keyword evidence="1" id="KW-0812">Transmembrane</keyword>
<dbReference type="PANTHER" id="PTHR19346:SF4">
    <property type="entry name" value="SUGAR PHOSPHATE TRANSPORTER DOMAIN-CONTAINING PROTEIN"/>
    <property type="match status" value="1"/>
</dbReference>
<reference evidence="2 3" key="1">
    <citation type="journal article" date="2016" name="Mol. Biol. Evol.">
        <title>Comparative Genomics of Early-Diverging Mushroom-Forming Fungi Provides Insights into the Origins of Lignocellulose Decay Capabilities.</title>
        <authorList>
            <person name="Nagy L.G."/>
            <person name="Riley R."/>
            <person name="Tritt A."/>
            <person name="Adam C."/>
            <person name="Daum C."/>
            <person name="Floudas D."/>
            <person name="Sun H."/>
            <person name="Yadav J.S."/>
            <person name="Pangilinan J."/>
            <person name="Larsson K.H."/>
            <person name="Matsuura K."/>
            <person name="Barry K."/>
            <person name="Labutti K."/>
            <person name="Kuo R."/>
            <person name="Ohm R.A."/>
            <person name="Bhattacharya S.S."/>
            <person name="Shirouzu T."/>
            <person name="Yoshinaga Y."/>
            <person name="Martin F.M."/>
            <person name="Grigoriev I.V."/>
            <person name="Hibbett D.S."/>
        </authorList>
    </citation>
    <scope>NUCLEOTIDE SEQUENCE [LARGE SCALE GENOMIC DNA]</scope>
    <source>
        <strain evidence="2 3">TUFC12733</strain>
    </source>
</reference>
<evidence type="ECO:0000313" key="3">
    <source>
        <dbReference type="Proteomes" id="UP000076738"/>
    </source>
</evidence>
<dbReference type="PANTHER" id="PTHR19346">
    <property type="entry name" value="SUGAR PHOSPHATE TRANSPORTER DOMAIN-CONTAINING PROTEIN"/>
    <property type="match status" value="1"/>
</dbReference>
<dbReference type="SUPFAM" id="SSF103481">
    <property type="entry name" value="Multidrug resistance efflux transporter EmrE"/>
    <property type="match status" value="1"/>
</dbReference>